<feature type="compositionally biased region" description="Polar residues" evidence="1">
    <location>
        <begin position="295"/>
        <end position="304"/>
    </location>
</feature>
<sequence length="457" mass="49933">MEPDLPKVVQYQCILFIATVATVSSFTITSPTSNQSASIIEARLQQSHSNEGTNIVNFNIKDPVIIITNEQTAGNASYLDDILKKVVGIKGKNGLFISTNSNKTNVITLPDGVEEDLQKENVTNKTEIEDTSNENPTQMEKQNTAESGPSVNKGVAIRSDNKTSIFSDTPQTNNVTESDDFVCDLLSDSSENNMPNSQGAEPNKDETKPIETARIEPTNNSTRAGIHSEEVITSEIPNPRNKSLSDQEDDGQHPTNDRQNITDTLSSQSTQHNALNNRTNGASTETDELKPNDLTGKTNETIVNEDSIFNKLSPREESPDVPENIISNTKEDYPDENLEIGGNLNTRPAINGTETKLPNTAEQKKIIPDEESISNNTALTEENLSSEDQKKNMPNGTAIKVNEKSSIDQNATLEEQKTNTPDGTPNASNNTVTRDENLKPEEHKEIVPNEGAISSND</sequence>
<feature type="compositionally biased region" description="Polar residues" evidence="1">
    <location>
        <begin position="187"/>
        <end position="200"/>
    </location>
</feature>
<reference evidence="2" key="1">
    <citation type="submission" date="2015-11" db="EMBL/GenBank/DDBJ databases">
        <title>De novo transcriptome assembly of four potential Pierce s Disease insect vectors from Arizona vineyards.</title>
        <authorList>
            <person name="Tassone E.E."/>
        </authorList>
    </citation>
    <scope>NUCLEOTIDE SEQUENCE</scope>
</reference>
<feature type="compositionally biased region" description="Basic and acidic residues" evidence="1">
    <location>
        <begin position="202"/>
        <end position="214"/>
    </location>
</feature>
<organism evidence="2">
    <name type="scientific">Graphocephala atropunctata</name>
    <dbReference type="NCBI Taxonomy" id="36148"/>
    <lineage>
        <taxon>Eukaryota</taxon>
        <taxon>Metazoa</taxon>
        <taxon>Ecdysozoa</taxon>
        <taxon>Arthropoda</taxon>
        <taxon>Hexapoda</taxon>
        <taxon>Insecta</taxon>
        <taxon>Pterygota</taxon>
        <taxon>Neoptera</taxon>
        <taxon>Paraneoptera</taxon>
        <taxon>Hemiptera</taxon>
        <taxon>Auchenorrhyncha</taxon>
        <taxon>Membracoidea</taxon>
        <taxon>Cicadellidae</taxon>
        <taxon>Cicadellinae</taxon>
        <taxon>Cicadellini</taxon>
        <taxon>Graphocephala</taxon>
    </lineage>
</organism>
<feature type="compositionally biased region" description="Polar residues" evidence="1">
    <location>
        <begin position="343"/>
        <end position="361"/>
    </location>
</feature>
<gene>
    <name evidence="2" type="ORF">g.32162</name>
</gene>
<name>A0A1B6MFM8_9HEMI</name>
<evidence type="ECO:0000313" key="2">
    <source>
        <dbReference type="EMBL" id="JAT34758.1"/>
    </source>
</evidence>
<evidence type="ECO:0000256" key="1">
    <source>
        <dbReference type="SAM" id="MobiDB-lite"/>
    </source>
</evidence>
<dbReference type="AlphaFoldDB" id="A0A1B6MFM8"/>
<dbReference type="EMBL" id="GEBQ01005219">
    <property type="protein sequence ID" value="JAT34758.1"/>
    <property type="molecule type" value="Transcribed_RNA"/>
</dbReference>
<feature type="compositionally biased region" description="Polar residues" evidence="1">
    <location>
        <begin position="407"/>
        <end position="432"/>
    </location>
</feature>
<feature type="region of interest" description="Disordered" evidence="1">
    <location>
        <begin position="117"/>
        <end position="457"/>
    </location>
</feature>
<accession>A0A1B6MFM8</accession>
<feature type="compositionally biased region" description="Basic and acidic residues" evidence="1">
    <location>
        <begin position="433"/>
        <end position="447"/>
    </location>
</feature>
<feature type="non-terminal residue" evidence="2">
    <location>
        <position position="457"/>
    </location>
</feature>
<proteinExistence type="predicted"/>
<feature type="compositionally biased region" description="Polar residues" evidence="1">
    <location>
        <begin position="162"/>
        <end position="176"/>
    </location>
</feature>
<protein>
    <submittedName>
        <fullName evidence="2">Uncharacterized protein</fullName>
    </submittedName>
</protein>
<feature type="compositionally biased region" description="Polar residues" evidence="1">
    <location>
        <begin position="373"/>
        <end position="383"/>
    </location>
</feature>
<feature type="compositionally biased region" description="Polar residues" evidence="1">
    <location>
        <begin position="257"/>
        <end position="284"/>
    </location>
</feature>
<feature type="compositionally biased region" description="Polar residues" evidence="1">
    <location>
        <begin position="133"/>
        <end position="150"/>
    </location>
</feature>